<evidence type="ECO:0000313" key="11">
    <source>
        <dbReference type="Proteomes" id="UP000504618"/>
    </source>
</evidence>
<dbReference type="GO" id="GO:0005549">
    <property type="term" value="F:odorant binding"/>
    <property type="evidence" value="ECO:0007669"/>
    <property type="project" value="InterPro"/>
</dbReference>
<feature type="transmembrane region" description="Helical" evidence="10">
    <location>
        <begin position="46"/>
        <end position="65"/>
    </location>
</feature>
<keyword evidence="7 10" id="KW-0472">Membrane</keyword>
<evidence type="ECO:0000256" key="3">
    <source>
        <dbReference type="ARBA" id="ARBA00022606"/>
    </source>
</evidence>
<keyword evidence="3" id="KW-0716">Sensory transduction</keyword>
<evidence type="ECO:0000256" key="10">
    <source>
        <dbReference type="SAM" id="Phobius"/>
    </source>
</evidence>
<accession>A0A6J1PQR9</accession>
<feature type="transmembrane region" description="Helical" evidence="10">
    <location>
        <begin position="167"/>
        <end position="185"/>
    </location>
</feature>
<dbReference type="GO" id="GO:0005886">
    <property type="term" value="C:plasma membrane"/>
    <property type="evidence" value="ECO:0007669"/>
    <property type="project" value="UniProtKB-SubCell"/>
</dbReference>
<dbReference type="GO" id="GO:0004984">
    <property type="term" value="F:olfactory receptor activity"/>
    <property type="evidence" value="ECO:0007669"/>
    <property type="project" value="InterPro"/>
</dbReference>
<keyword evidence="4 10" id="KW-0812">Transmembrane</keyword>
<dbReference type="InterPro" id="IPR004117">
    <property type="entry name" value="7tm6_olfct_rcpt"/>
</dbReference>
<evidence type="ECO:0000256" key="6">
    <source>
        <dbReference type="ARBA" id="ARBA00022989"/>
    </source>
</evidence>
<keyword evidence="2" id="KW-1003">Cell membrane</keyword>
<feature type="transmembrane region" description="Helical" evidence="10">
    <location>
        <begin position="136"/>
        <end position="155"/>
    </location>
</feature>
<evidence type="ECO:0000256" key="1">
    <source>
        <dbReference type="ARBA" id="ARBA00004651"/>
    </source>
</evidence>
<dbReference type="Pfam" id="PF02949">
    <property type="entry name" value="7tm_6"/>
    <property type="match status" value="1"/>
</dbReference>
<dbReference type="Proteomes" id="UP000504618">
    <property type="component" value="Unplaced"/>
</dbReference>
<dbReference type="RefSeq" id="XP_024872069.1">
    <property type="nucleotide sequence ID" value="XM_025016301.1"/>
</dbReference>
<evidence type="ECO:0000256" key="9">
    <source>
        <dbReference type="ARBA" id="ARBA00023224"/>
    </source>
</evidence>
<keyword evidence="5" id="KW-0552">Olfaction</keyword>
<keyword evidence="8" id="KW-0675">Receptor</keyword>
<evidence type="ECO:0000256" key="8">
    <source>
        <dbReference type="ARBA" id="ARBA00023170"/>
    </source>
</evidence>
<reference evidence="12" key="1">
    <citation type="submission" date="2025-08" db="UniProtKB">
        <authorList>
            <consortium name="RefSeq"/>
        </authorList>
    </citation>
    <scope>IDENTIFICATION</scope>
    <source>
        <tissue evidence="12">Whole body</tissue>
    </source>
</reference>
<dbReference type="GO" id="GO:0007165">
    <property type="term" value="P:signal transduction"/>
    <property type="evidence" value="ECO:0007669"/>
    <property type="project" value="UniProtKB-KW"/>
</dbReference>
<sequence length="261" mass="30297">MTYSIPIFFVCVHFIPNLLDLVAPFNQSRPRHLLILVEYFVDSDEYFYPILLHLFVGFFILQITLMSTTSIYVAFIQHACGMFEIASYRIEHVLDDHKRGNSVSERRCVACARIISAVDIHRRAIEFFEFMKNTFVTMYFFLLLLGIASLTVSLCRAVTAKGIIENIIPITNVFIHLFYFFFVNYSGQKVLNHSNDFLSRIYNSKWYMMPLHSQKLILFVMQRSSKNCMLLVGGIYVASLEGFATTMSSSVSYFMVLYSMR</sequence>
<gene>
    <name evidence="12" type="primary">LOC112454746</name>
</gene>
<evidence type="ECO:0000313" key="12">
    <source>
        <dbReference type="RefSeq" id="XP_024872069.1"/>
    </source>
</evidence>
<dbReference type="AlphaFoldDB" id="A0A6J1PQR9"/>
<organism evidence="11 12">
    <name type="scientific">Temnothorax curvispinosus</name>
    <dbReference type="NCBI Taxonomy" id="300111"/>
    <lineage>
        <taxon>Eukaryota</taxon>
        <taxon>Metazoa</taxon>
        <taxon>Ecdysozoa</taxon>
        <taxon>Arthropoda</taxon>
        <taxon>Hexapoda</taxon>
        <taxon>Insecta</taxon>
        <taxon>Pterygota</taxon>
        <taxon>Neoptera</taxon>
        <taxon>Endopterygota</taxon>
        <taxon>Hymenoptera</taxon>
        <taxon>Apocrita</taxon>
        <taxon>Aculeata</taxon>
        <taxon>Formicoidea</taxon>
        <taxon>Formicidae</taxon>
        <taxon>Myrmicinae</taxon>
        <taxon>Temnothorax</taxon>
    </lineage>
</organism>
<evidence type="ECO:0000256" key="4">
    <source>
        <dbReference type="ARBA" id="ARBA00022692"/>
    </source>
</evidence>
<dbReference type="OrthoDB" id="7542426at2759"/>
<protein>
    <submittedName>
        <fullName evidence="12">Uncharacterized protein LOC112454746</fullName>
    </submittedName>
</protein>
<name>A0A6J1PQR9_9HYME</name>
<evidence type="ECO:0000256" key="5">
    <source>
        <dbReference type="ARBA" id="ARBA00022725"/>
    </source>
</evidence>
<keyword evidence="9" id="KW-0807">Transducer</keyword>
<comment type="subcellular location">
    <subcellularLocation>
        <location evidence="1">Cell membrane</location>
        <topology evidence="1">Multi-pass membrane protein</topology>
    </subcellularLocation>
</comment>
<feature type="transmembrane region" description="Helical" evidence="10">
    <location>
        <begin position="228"/>
        <end position="256"/>
    </location>
</feature>
<dbReference type="PANTHER" id="PTHR21137:SF35">
    <property type="entry name" value="ODORANT RECEPTOR 19A-RELATED"/>
    <property type="match status" value="1"/>
</dbReference>
<dbReference type="PANTHER" id="PTHR21137">
    <property type="entry name" value="ODORANT RECEPTOR"/>
    <property type="match status" value="1"/>
</dbReference>
<dbReference type="GeneID" id="112454746"/>
<proteinExistence type="predicted"/>
<evidence type="ECO:0000256" key="7">
    <source>
        <dbReference type="ARBA" id="ARBA00023136"/>
    </source>
</evidence>
<keyword evidence="11" id="KW-1185">Reference proteome</keyword>
<evidence type="ECO:0000256" key="2">
    <source>
        <dbReference type="ARBA" id="ARBA00022475"/>
    </source>
</evidence>
<keyword evidence="6 10" id="KW-1133">Transmembrane helix</keyword>